<dbReference type="Gene3D" id="3.40.50.1460">
    <property type="match status" value="1"/>
</dbReference>
<feature type="repeat" description="WD" evidence="3">
    <location>
        <begin position="643"/>
        <end position="675"/>
    </location>
</feature>
<gene>
    <name evidence="5" type="ORF">GM921_14725</name>
</gene>
<reference evidence="5" key="1">
    <citation type="submission" date="2019-11" db="EMBL/GenBank/DDBJ databases">
        <title>Description of Pedobacter sp. LMG 31464T.</title>
        <authorList>
            <person name="Carlier A."/>
            <person name="Qi S."/>
            <person name="Vandamme P."/>
        </authorList>
    </citation>
    <scope>NUCLEOTIDE SEQUENCE</scope>
    <source>
        <strain evidence="5">LMG 31464</strain>
    </source>
</reference>
<accession>A0A923E139</accession>
<dbReference type="SUPFAM" id="SSF101908">
    <property type="entry name" value="Putative isomerase YbhE"/>
    <property type="match status" value="1"/>
</dbReference>
<feature type="repeat" description="WD" evidence="3">
    <location>
        <begin position="383"/>
        <end position="424"/>
    </location>
</feature>
<keyword evidence="6" id="KW-1185">Reference proteome</keyword>
<comment type="caution">
    <text evidence="5">The sequence shown here is derived from an EMBL/GenBank/DDBJ whole genome shotgun (WGS) entry which is preliminary data.</text>
</comment>
<dbReference type="PANTHER" id="PTHR19879">
    <property type="entry name" value="TRANSCRIPTION INITIATION FACTOR TFIID"/>
    <property type="match status" value="1"/>
</dbReference>
<dbReference type="SMART" id="SM00320">
    <property type="entry name" value="WD40"/>
    <property type="match status" value="10"/>
</dbReference>
<dbReference type="InterPro" id="IPR015943">
    <property type="entry name" value="WD40/YVTN_repeat-like_dom_sf"/>
</dbReference>
<evidence type="ECO:0000313" key="5">
    <source>
        <dbReference type="EMBL" id="MBB2146755.1"/>
    </source>
</evidence>
<dbReference type="InterPro" id="IPR001680">
    <property type="entry name" value="WD40_rpt"/>
</dbReference>
<dbReference type="Proteomes" id="UP000601055">
    <property type="component" value="Unassembled WGS sequence"/>
</dbReference>
<dbReference type="GO" id="GO:0006508">
    <property type="term" value="P:proteolysis"/>
    <property type="evidence" value="ECO:0007669"/>
    <property type="project" value="InterPro"/>
</dbReference>
<dbReference type="Pfam" id="PF00656">
    <property type="entry name" value="Peptidase_C14"/>
    <property type="match status" value="1"/>
</dbReference>
<dbReference type="GO" id="GO:0004197">
    <property type="term" value="F:cysteine-type endopeptidase activity"/>
    <property type="evidence" value="ECO:0007669"/>
    <property type="project" value="InterPro"/>
</dbReference>
<keyword evidence="1 3" id="KW-0853">WD repeat</keyword>
<dbReference type="AlphaFoldDB" id="A0A923E139"/>
<sequence>MHMRSITSFYQLLVTIAFILCALSLKAQDPKLVLPISHHGFIKSFKFSPNGKLIATGSSDKTVKIWDVKTGNMLYNFTDHKDGIEEIAFSPDGKLLATTASDATVKIWETSSGKLITNFKGDILGFSTVEFSKDGKDVLTADGSGTLYIWSLLTKKLKLKIQLERSYSIYGESRSGDFARYTYDGNKIITNTQDSTIAIYSSINGKLLNKLPKRNGKEITEILASPNSKYLLRWSGTWFYLDVFDLETGKQLYETKGTDAFASGGQFTKDNQFYITQSKVSHATNFIEISTGKLHHSIKGDYKGYDPQSNQILVSLNGEFWITDLVTGEQKIKLNLKSKKYNYWDGIFSQHGDYVAFQVSDDKRENYAIDIYSITTGQFISTLNGHTIDLQSLTLSPDAKTLLIGTNSNYHKLWNTETLTIDYTINTPAENFESLNYSPKGKYIVSFNKKNYPYYTLNINNAFDRVWLHSFADTKEIYAFTTDDRYIAIVNSNDSIDFWDLSTETKVSELPGAKYLSNNIKSISFNKKNDRLLVCYGDSTFALIDPFKAEIIHKFKEDKAEWLTVQFTPDSKHIVSSTYSGDELKVWDPITGKLLYKIKAKDDTENLRGVIFNFDGSRMASFTNHYEIAKVWDFKTRKPFASFAGYGGLFGTITFFPTNNKLLTSLADDAYRIWDANGKLIKKVDMGGHTSLSALSFSTNKLIAKSSPEIKFFNLATGVKQYSLLCIDSLDYIAITPSGYYKSSSNASKYIHYLTKDQKIITFEQLDVKYNRPDKVLESIGSRDTALIKSYKKAYQKRITKLGIDTTSFKAGYSVPEADFINRDIIETEQKKQLLTLKIKGTDDTYNLDRFNVWVNESPVFGLRGISLKKKNSKTIDTTLTITLSDGENQIETSITNVNGTESYRIPLKVNYIPEKNAQEKLYFVGIGIDKFEQNSYNLQWSVKDIRDQANALKLKYGENLIIDTLFNQQVITANIKQLKEKLKGSSVNDKVIIAYSGHGLLNDDFDYFLSTYNVNFDKPEQNGLPYDMLEDLLDNIPARKKLMLIDACHSGEVDKEELLKYKSAENVLATNKTQGGKGVKVINTGPKKAGMKTSLELMQQLFANVGRSTGSTIISAAAGTQFALEKNDLQNGVFSYSILEYMKANPHATVTDLKKYVNKRVVELTAGLQVPTTRNETNATNWEVW</sequence>
<dbReference type="EMBL" id="WNXD01000002">
    <property type="protein sequence ID" value="MBB2146755.1"/>
    <property type="molecule type" value="Genomic_DNA"/>
</dbReference>
<evidence type="ECO:0000256" key="1">
    <source>
        <dbReference type="ARBA" id="ARBA00022574"/>
    </source>
</evidence>
<feature type="repeat" description="WD" evidence="3">
    <location>
        <begin position="35"/>
        <end position="76"/>
    </location>
</feature>
<keyword evidence="2" id="KW-0677">Repeat</keyword>
<dbReference type="Pfam" id="PF00400">
    <property type="entry name" value="WD40"/>
    <property type="match status" value="2"/>
</dbReference>
<dbReference type="InterPro" id="IPR019775">
    <property type="entry name" value="WD40_repeat_CS"/>
</dbReference>
<dbReference type="SUPFAM" id="SSF63829">
    <property type="entry name" value="Calcium-dependent phosphotriesterase"/>
    <property type="match status" value="1"/>
</dbReference>
<organism evidence="5 6">
    <name type="scientific">Pedobacter planticolens</name>
    <dbReference type="NCBI Taxonomy" id="2679964"/>
    <lineage>
        <taxon>Bacteria</taxon>
        <taxon>Pseudomonadati</taxon>
        <taxon>Bacteroidota</taxon>
        <taxon>Sphingobacteriia</taxon>
        <taxon>Sphingobacteriales</taxon>
        <taxon>Sphingobacteriaceae</taxon>
        <taxon>Pedobacter</taxon>
    </lineage>
</organism>
<evidence type="ECO:0000259" key="4">
    <source>
        <dbReference type="Pfam" id="PF00656"/>
    </source>
</evidence>
<name>A0A923E139_9SPHI</name>
<evidence type="ECO:0000313" key="6">
    <source>
        <dbReference type="Proteomes" id="UP000601055"/>
    </source>
</evidence>
<dbReference type="InterPro" id="IPR011047">
    <property type="entry name" value="Quinoprotein_ADH-like_sf"/>
</dbReference>
<dbReference type="SUPFAM" id="SSF50998">
    <property type="entry name" value="Quinoprotein alcohol dehydrogenase-like"/>
    <property type="match status" value="1"/>
</dbReference>
<protein>
    <recommendedName>
        <fullName evidence="4">Peptidase C14 caspase domain-containing protein</fullName>
    </recommendedName>
</protein>
<feature type="domain" description="Peptidase C14 caspase" evidence="4">
    <location>
        <begin position="927"/>
        <end position="1178"/>
    </location>
</feature>
<dbReference type="InterPro" id="IPR011600">
    <property type="entry name" value="Pept_C14_caspase"/>
</dbReference>
<dbReference type="PANTHER" id="PTHR19879:SF9">
    <property type="entry name" value="TRANSCRIPTION INITIATION FACTOR TFIID SUBUNIT 5"/>
    <property type="match status" value="1"/>
</dbReference>
<dbReference type="PROSITE" id="PS50294">
    <property type="entry name" value="WD_REPEATS_REGION"/>
    <property type="match status" value="2"/>
</dbReference>
<dbReference type="Gene3D" id="2.130.10.10">
    <property type="entry name" value="YVTN repeat-like/Quinoprotein amine dehydrogenase"/>
    <property type="match status" value="3"/>
</dbReference>
<dbReference type="PROSITE" id="PS50082">
    <property type="entry name" value="WD_REPEATS_2"/>
    <property type="match status" value="4"/>
</dbReference>
<proteinExistence type="predicted"/>
<dbReference type="InterPro" id="IPR029030">
    <property type="entry name" value="Caspase-like_dom_sf"/>
</dbReference>
<evidence type="ECO:0000256" key="3">
    <source>
        <dbReference type="PROSITE-ProRule" id="PRU00221"/>
    </source>
</evidence>
<dbReference type="SUPFAM" id="SSF52129">
    <property type="entry name" value="Caspase-like"/>
    <property type="match status" value="1"/>
</dbReference>
<evidence type="ECO:0000256" key="2">
    <source>
        <dbReference type="ARBA" id="ARBA00022737"/>
    </source>
</evidence>
<dbReference type="PROSITE" id="PS00678">
    <property type="entry name" value="WD_REPEATS_1"/>
    <property type="match status" value="2"/>
</dbReference>
<feature type="repeat" description="WD" evidence="3">
    <location>
        <begin position="77"/>
        <end position="118"/>
    </location>
</feature>